<organism evidence="1 2">
    <name type="scientific">Fukomys damarensis</name>
    <name type="common">Damaraland mole rat</name>
    <name type="synonym">Cryptomys damarensis</name>
    <dbReference type="NCBI Taxonomy" id="885580"/>
    <lineage>
        <taxon>Eukaryota</taxon>
        <taxon>Metazoa</taxon>
        <taxon>Chordata</taxon>
        <taxon>Craniata</taxon>
        <taxon>Vertebrata</taxon>
        <taxon>Euteleostomi</taxon>
        <taxon>Mammalia</taxon>
        <taxon>Eutheria</taxon>
        <taxon>Euarchontoglires</taxon>
        <taxon>Glires</taxon>
        <taxon>Rodentia</taxon>
        <taxon>Hystricomorpha</taxon>
        <taxon>Bathyergidae</taxon>
        <taxon>Fukomys</taxon>
    </lineage>
</organism>
<keyword evidence="2" id="KW-1185">Reference proteome</keyword>
<dbReference type="EMBL" id="KN124425">
    <property type="protein sequence ID" value="KFO21212.1"/>
    <property type="molecule type" value="Genomic_DNA"/>
</dbReference>
<sequence length="151" mass="17355">MSLCRWRLHVFFGKQPLPQPQTNNSSTGEALPRIERLCMSLAESPELAKWGSVEIKGKIASEVSREVTPRDGHKVIRVQAELTKGCWEIFEPGRHQVEEESCQMGIALVHWLRDNKKAIEVHIVYFKMMETENNSQQENIIQRQEAKKNSG</sequence>
<protein>
    <submittedName>
        <fullName evidence="1">Uncharacterized protein</fullName>
    </submittedName>
</protein>
<evidence type="ECO:0000313" key="1">
    <source>
        <dbReference type="EMBL" id="KFO21212.1"/>
    </source>
</evidence>
<proteinExistence type="predicted"/>
<accession>A0A091CSF3</accession>
<reference evidence="1 2" key="1">
    <citation type="submission" date="2013-11" db="EMBL/GenBank/DDBJ databases">
        <title>The Damaraland mole rat (Fukomys damarensis) genome and evolution of African mole rats.</title>
        <authorList>
            <person name="Gladyshev V.N."/>
            <person name="Fang X."/>
        </authorList>
    </citation>
    <scope>NUCLEOTIDE SEQUENCE [LARGE SCALE GENOMIC DNA]</scope>
    <source>
        <tissue evidence="1">Liver</tissue>
    </source>
</reference>
<dbReference type="AlphaFoldDB" id="A0A091CSF3"/>
<gene>
    <name evidence="1" type="ORF">H920_17394</name>
</gene>
<name>A0A091CSF3_FUKDA</name>
<dbReference type="Proteomes" id="UP000028990">
    <property type="component" value="Unassembled WGS sequence"/>
</dbReference>
<evidence type="ECO:0000313" key="2">
    <source>
        <dbReference type="Proteomes" id="UP000028990"/>
    </source>
</evidence>